<dbReference type="GO" id="GO:0140662">
    <property type="term" value="F:ATP-dependent protein folding chaperone"/>
    <property type="evidence" value="ECO:0007669"/>
    <property type="project" value="InterPro"/>
</dbReference>
<dbReference type="SUPFAM" id="SSF52029">
    <property type="entry name" value="GroEL apical domain-like"/>
    <property type="match status" value="1"/>
</dbReference>
<gene>
    <name evidence="5" type="primary">groL</name>
    <name evidence="5" type="ORF">KDA_51710</name>
</gene>
<dbReference type="AlphaFoldDB" id="A0A402BEK0"/>
<keyword evidence="2" id="KW-0143">Chaperone</keyword>
<dbReference type="Gene3D" id="1.10.560.10">
    <property type="entry name" value="GroEL-like equatorial domain"/>
    <property type="match status" value="1"/>
</dbReference>
<proteinExistence type="inferred from homology"/>
<keyword evidence="6" id="KW-1185">Reference proteome</keyword>
<evidence type="ECO:0000256" key="3">
    <source>
        <dbReference type="RuleBase" id="RU000418"/>
    </source>
</evidence>
<sequence length="534" mass="57028">MSKLVTPDVQPALVQAPLALKKLLRGFEKFSTLLAVTLGPTKGTVLHARSTSEPELLLDSATIATRVIALPQRAENIGAMMVRSMVMDVHERYGDGAATAAVLSVAALREAVKRITAGANPALLRRGMEQGLAIARAALLVQARSVTGQDELTGIAIGVTNDRAMGIIVGELSALLGEHAAFVIEESYAPHLDREYVSGGQWDVHLADTSFLPEGKAGLELYQPLIMIADENVSKLEQVQTALELAVQHPDKPPLVLIANVIEQEALKTLLLNHHRGVLTVAPAVVTSGLTSSDLSDMAVLVGAQVLQTEQGCPSQSMRQEYFGRARKVTLTRNGLAIVGGQGAPVSIRQHLIGIQRQLQQLDHGHKERSTLKMRQARLSGGIGVIKLGAYSEHERELKKESIEKAFLVLEAVQTHGVVPGGGIAYLACQAAVQDALQESIHEDIRSGLQVVARALEAPFIQLIKNHGLLSPAVVLQEIQDRGSGYGFDVQQGCYVQVRASGIIDSTLVTCGVLEAAISTAIMAMTTDTIVHNV</sequence>
<dbReference type="SUPFAM" id="SSF48592">
    <property type="entry name" value="GroEL equatorial domain-like"/>
    <property type="match status" value="1"/>
</dbReference>
<comment type="subunit">
    <text evidence="4">Forms a cylinder of 14 subunits composed of two heptameric rings stacked back-to-back. Interacts with the co-chaperonin GroES.</text>
</comment>
<dbReference type="InterPro" id="IPR002423">
    <property type="entry name" value="Cpn60/GroEL/TCP-1"/>
</dbReference>
<dbReference type="PRINTS" id="PR00298">
    <property type="entry name" value="CHAPERONIN60"/>
</dbReference>
<dbReference type="OrthoDB" id="3809447at2"/>
<reference evidence="6" key="1">
    <citation type="submission" date="2018-12" db="EMBL/GenBank/DDBJ databases">
        <title>Tengunoibacter tsumagoiensis gen. nov., sp. nov., Dictyobacter kobayashii sp. nov., D. alpinus sp. nov., and D. joshuensis sp. nov. and description of Dictyobacteraceae fam. nov. within the order Ktedonobacterales isolated from Tengu-no-mugimeshi.</title>
        <authorList>
            <person name="Wang C.M."/>
            <person name="Zheng Y."/>
            <person name="Sakai Y."/>
            <person name="Toyoda A."/>
            <person name="Minakuchi Y."/>
            <person name="Abe K."/>
            <person name="Yokota A."/>
            <person name="Yabe S."/>
        </authorList>
    </citation>
    <scope>NUCLEOTIDE SEQUENCE [LARGE SCALE GENOMIC DNA]</scope>
    <source>
        <strain evidence="6">Uno16</strain>
    </source>
</reference>
<protein>
    <recommendedName>
        <fullName evidence="4">60 kDa chaperonin</fullName>
    </recommendedName>
</protein>
<dbReference type="Gene3D" id="3.30.260.10">
    <property type="entry name" value="TCP-1-like chaperonin intermediate domain"/>
    <property type="match status" value="1"/>
</dbReference>
<dbReference type="PANTHER" id="PTHR45633">
    <property type="entry name" value="60 KDA HEAT SHOCK PROTEIN, MITOCHONDRIAL"/>
    <property type="match status" value="1"/>
</dbReference>
<evidence type="ECO:0000256" key="1">
    <source>
        <dbReference type="ARBA" id="ARBA00006607"/>
    </source>
</evidence>
<organism evidence="5 6">
    <name type="scientific">Dictyobacter alpinus</name>
    <dbReference type="NCBI Taxonomy" id="2014873"/>
    <lineage>
        <taxon>Bacteria</taxon>
        <taxon>Bacillati</taxon>
        <taxon>Chloroflexota</taxon>
        <taxon>Ktedonobacteria</taxon>
        <taxon>Ktedonobacterales</taxon>
        <taxon>Dictyobacteraceae</taxon>
        <taxon>Dictyobacter</taxon>
    </lineage>
</organism>
<dbReference type="InterPro" id="IPR027413">
    <property type="entry name" value="GROEL-like_equatorial_sf"/>
</dbReference>
<dbReference type="Proteomes" id="UP000287171">
    <property type="component" value="Unassembled WGS sequence"/>
</dbReference>
<dbReference type="EMBL" id="BIFT01000002">
    <property type="protein sequence ID" value="GCE29687.1"/>
    <property type="molecule type" value="Genomic_DNA"/>
</dbReference>
<dbReference type="Gene3D" id="3.50.7.10">
    <property type="entry name" value="GroEL"/>
    <property type="match status" value="1"/>
</dbReference>
<dbReference type="GO" id="GO:0005524">
    <property type="term" value="F:ATP binding"/>
    <property type="evidence" value="ECO:0007669"/>
    <property type="project" value="InterPro"/>
</dbReference>
<dbReference type="Pfam" id="PF00118">
    <property type="entry name" value="Cpn60_TCP1"/>
    <property type="match status" value="2"/>
</dbReference>
<dbReference type="RefSeq" id="WP_126629904.1">
    <property type="nucleotide sequence ID" value="NZ_BIFT01000002.1"/>
</dbReference>
<accession>A0A402BEK0</accession>
<comment type="function">
    <text evidence="4">Together with its co-chaperonin GroES, plays an essential role in assisting protein folding. The GroEL-GroES system forms a nano-cage that allows encapsulation of the non-native substrate proteins and provides a physical environment optimized to promote and accelerate protein folding.</text>
</comment>
<dbReference type="InterPro" id="IPR027409">
    <property type="entry name" value="GroEL-like_apical_dom_sf"/>
</dbReference>
<dbReference type="GO" id="GO:0042026">
    <property type="term" value="P:protein refolding"/>
    <property type="evidence" value="ECO:0007669"/>
    <property type="project" value="InterPro"/>
</dbReference>
<evidence type="ECO:0000313" key="5">
    <source>
        <dbReference type="EMBL" id="GCE29687.1"/>
    </source>
</evidence>
<evidence type="ECO:0000313" key="6">
    <source>
        <dbReference type="Proteomes" id="UP000287171"/>
    </source>
</evidence>
<evidence type="ECO:0000256" key="2">
    <source>
        <dbReference type="ARBA" id="ARBA00023186"/>
    </source>
</evidence>
<name>A0A402BEK0_9CHLR</name>
<comment type="similarity">
    <text evidence="1 3">Belongs to the chaperonin (HSP60) family.</text>
</comment>
<dbReference type="SMR" id="A0A402BEK0"/>
<evidence type="ECO:0000256" key="4">
    <source>
        <dbReference type="RuleBase" id="RU000419"/>
    </source>
</evidence>
<dbReference type="InterPro" id="IPR001844">
    <property type="entry name" value="Cpn60/GroEL"/>
</dbReference>
<comment type="caution">
    <text evidence="5">The sequence shown here is derived from an EMBL/GenBank/DDBJ whole genome shotgun (WGS) entry which is preliminary data.</text>
</comment>
<dbReference type="InterPro" id="IPR027410">
    <property type="entry name" value="TCP-1-like_intermed_sf"/>
</dbReference>